<sequence>MDSSYKPYIRAIRKFNRFYTNILGLLDQHMLDSEFSLSEVRVLYEIGHMENCTAKKLIEELRIDSGYLSRMLKRFEKQNLTYRRQSGEDGRLYYLYLTGEGKETLSKLDEGSDKQIYQMIDRLPEQNQRKLVEGMEAVKSALTDNPSDSDEDPIHIRYHLRPGDIGYLIYLHGWIYAEECGYNHVFEGYVCKTFYEFLENYNPEKDRIWIAEANNRIIGAIAIVGHSEMRAQLRWFILHPEYRGINLGGKLLQEALNYSKDKGYREIFLETTEDQKTAIHMYRKAGFRKIGEHENRTWGVHHVEQTYELITDSQDRTG</sequence>
<dbReference type="InterPro" id="IPR036390">
    <property type="entry name" value="WH_DNA-bd_sf"/>
</dbReference>
<dbReference type="CDD" id="cd04301">
    <property type="entry name" value="NAT_SF"/>
    <property type="match status" value="1"/>
</dbReference>
<accession>A0A8J7W2R6</accession>
<dbReference type="Pfam" id="PF01047">
    <property type="entry name" value="MarR"/>
    <property type="match status" value="1"/>
</dbReference>
<dbReference type="GO" id="GO:0003700">
    <property type="term" value="F:DNA-binding transcription factor activity"/>
    <property type="evidence" value="ECO:0007669"/>
    <property type="project" value="InterPro"/>
</dbReference>
<proteinExistence type="predicted"/>
<dbReference type="PROSITE" id="PS51186">
    <property type="entry name" value="GNAT"/>
    <property type="match status" value="1"/>
</dbReference>
<evidence type="ECO:0000259" key="3">
    <source>
        <dbReference type="PROSITE" id="PS51186"/>
    </source>
</evidence>
<name>A0A8J7W2R6_9FIRM</name>
<dbReference type="InterPro" id="IPR000835">
    <property type="entry name" value="HTH_MarR-typ"/>
</dbReference>
<gene>
    <name evidence="4" type="ORF">KCX82_15995</name>
</gene>
<evidence type="ECO:0000313" key="4">
    <source>
        <dbReference type="EMBL" id="MBR0599389.1"/>
    </source>
</evidence>
<evidence type="ECO:0000313" key="5">
    <source>
        <dbReference type="Proteomes" id="UP000675664"/>
    </source>
</evidence>
<dbReference type="SMART" id="SM00347">
    <property type="entry name" value="HTH_MARR"/>
    <property type="match status" value="1"/>
</dbReference>
<dbReference type="Gene3D" id="3.40.630.30">
    <property type="match status" value="1"/>
</dbReference>
<dbReference type="GO" id="GO:0008080">
    <property type="term" value="F:N-acetyltransferase activity"/>
    <property type="evidence" value="ECO:0007669"/>
    <property type="project" value="InterPro"/>
</dbReference>
<dbReference type="InterPro" id="IPR016181">
    <property type="entry name" value="Acyl_CoA_acyltransferase"/>
</dbReference>
<dbReference type="EMBL" id="JAGSND010000012">
    <property type="protein sequence ID" value="MBR0599389.1"/>
    <property type="molecule type" value="Genomic_DNA"/>
</dbReference>
<dbReference type="PANTHER" id="PTHR13947">
    <property type="entry name" value="GNAT FAMILY N-ACETYLTRANSFERASE"/>
    <property type="match status" value="1"/>
</dbReference>
<keyword evidence="5" id="KW-1185">Reference proteome</keyword>
<dbReference type="InterPro" id="IPR036388">
    <property type="entry name" value="WH-like_DNA-bd_sf"/>
</dbReference>
<dbReference type="SUPFAM" id="SSF46785">
    <property type="entry name" value="Winged helix' DNA-binding domain"/>
    <property type="match status" value="1"/>
</dbReference>
<evidence type="ECO:0000256" key="1">
    <source>
        <dbReference type="ARBA" id="ARBA00022679"/>
    </source>
</evidence>
<dbReference type="Proteomes" id="UP000675664">
    <property type="component" value="Unassembled WGS sequence"/>
</dbReference>
<dbReference type="InterPro" id="IPR000182">
    <property type="entry name" value="GNAT_dom"/>
</dbReference>
<feature type="domain" description="HTH marR-type" evidence="2">
    <location>
        <begin position="5"/>
        <end position="140"/>
    </location>
</feature>
<keyword evidence="1" id="KW-0808">Transferase</keyword>
<reference evidence="4" key="1">
    <citation type="submission" date="2021-04" db="EMBL/GenBank/DDBJ databases">
        <title>Sinoanaerobacter chloroacetimidivorans sp. nov., an obligate anaerobic bacterium isolated from anaerobic sludge.</title>
        <authorList>
            <person name="Bao Y."/>
        </authorList>
    </citation>
    <scope>NUCLEOTIDE SEQUENCE</scope>
    <source>
        <strain evidence="4">BAD-6</strain>
    </source>
</reference>
<dbReference type="AlphaFoldDB" id="A0A8J7W2R6"/>
<dbReference type="PANTHER" id="PTHR13947:SF37">
    <property type="entry name" value="LD18367P"/>
    <property type="match status" value="1"/>
</dbReference>
<dbReference type="InterPro" id="IPR050769">
    <property type="entry name" value="NAT_camello-type"/>
</dbReference>
<organism evidence="4 5">
    <name type="scientific">Sinanaerobacter chloroacetimidivorans</name>
    <dbReference type="NCBI Taxonomy" id="2818044"/>
    <lineage>
        <taxon>Bacteria</taxon>
        <taxon>Bacillati</taxon>
        <taxon>Bacillota</taxon>
        <taxon>Clostridia</taxon>
        <taxon>Peptostreptococcales</taxon>
        <taxon>Anaerovoracaceae</taxon>
        <taxon>Sinanaerobacter</taxon>
    </lineage>
</organism>
<dbReference type="Pfam" id="PF00583">
    <property type="entry name" value="Acetyltransf_1"/>
    <property type="match status" value="1"/>
</dbReference>
<comment type="caution">
    <text evidence="4">The sequence shown here is derived from an EMBL/GenBank/DDBJ whole genome shotgun (WGS) entry which is preliminary data.</text>
</comment>
<reference evidence="4" key="2">
    <citation type="submission" date="2021-04" db="EMBL/GenBank/DDBJ databases">
        <authorList>
            <person name="Liu J."/>
        </authorList>
    </citation>
    <scope>NUCLEOTIDE SEQUENCE</scope>
    <source>
        <strain evidence="4">BAD-6</strain>
    </source>
</reference>
<dbReference type="RefSeq" id="WP_227019521.1">
    <property type="nucleotide sequence ID" value="NZ_JAGSND010000012.1"/>
</dbReference>
<dbReference type="SUPFAM" id="SSF55729">
    <property type="entry name" value="Acyl-CoA N-acyltransferases (Nat)"/>
    <property type="match status" value="1"/>
</dbReference>
<feature type="domain" description="N-acetyltransferase" evidence="3">
    <location>
        <begin position="154"/>
        <end position="310"/>
    </location>
</feature>
<dbReference type="Gene3D" id="1.10.10.10">
    <property type="entry name" value="Winged helix-like DNA-binding domain superfamily/Winged helix DNA-binding domain"/>
    <property type="match status" value="1"/>
</dbReference>
<dbReference type="PROSITE" id="PS50995">
    <property type="entry name" value="HTH_MARR_2"/>
    <property type="match status" value="1"/>
</dbReference>
<evidence type="ECO:0000259" key="2">
    <source>
        <dbReference type="PROSITE" id="PS50995"/>
    </source>
</evidence>
<protein>
    <submittedName>
        <fullName evidence="4">MarR family transcriptional regulator</fullName>
    </submittedName>
</protein>